<reference evidence="2 3" key="1">
    <citation type="submission" date="2019-10" db="EMBL/GenBank/DDBJ databases">
        <authorList>
            <person name="Palmer J.M."/>
        </authorList>
    </citation>
    <scope>NUCLEOTIDE SEQUENCE [LARGE SCALE GENOMIC DNA]</scope>
    <source>
        <strain evidence="2 3">TWF694</strain>
    </source>
</reference>
<evidence type="ECO:0000313" key="2">
    <source>
        <dbReference type="EMBL" id="KAK6543662.1"/>
    </source>
</evidence>
<protein>
    <recommendedName>
        <fullName evidence="4">Peptidase A1 domain-containing protein</fullName>
    </recommendedName>
</protein>
<evidence type="ECO:0000256" key="1">
    <source>
        <dbReference type="SAM" id="SignalP"/>
    </source>
</evidence>
<dbReference type="AlphaFoldDB" id="A0AAV9XNH5"/>
<feature type="chain" id="PRO_5043339808" description="Peptidase A1 domain-containing protein" evidence="1">
    <location>
        <begin position="29"/>
        <end position="443"/>
    </location>
</feature>
<accession>A0AAV9XNH5</accession>
<sequence>MFNSQKSYPNQSITCLIALLVIIKLTSALPAPRPFAFPQISTNSGGSSNPILGSLGFSANSWCQANSDQAILASISSASEYSRTALHTVYPQTAPPTAIILDDGVSATPVPITVATPVTKQATVSPVAKQAVGSDEAGYLGSKDQNRTYIPTEIGNKVKGAMEGSLFASGNNSHGLIPTLKRLFKRQTAIQPSDPCRHPNPVFPDEGGPSVVTGCNTNPLAPDGTCPHKDFNTDCAFYCETRREYFYGKEQRWSPSQEIFPYPDAPLISVSKGESITIGISFDFGFGLDLSALTKMGLSIGLGFSRSWTWTSVRTFSSPAWNVMHPYCGFFTFLPKMVRTCGILTQWELQSIVQPMGATIQNCNYDQAPKYSQETCVETPWRNANGDTEGVLIIAKVVCGNEQVLAPPCQQDKLYLLPGVIDTSLVGWNMTDGEAQRWVQYSS</sequence>
<feature type="signal peptide" evidence="1">
    <location>
        <begin position="1"/>
        <end position="28"/>
    </location>
</feature>
<gene>
    <name evidence="2" type="ORF">TWF694_000402</name>
</gene>
<keyword evidence="3" id="KW-1185">Reference proteome</keyword>
<organism evidence="2 3">
    <name type="scientific">Orbilia ellipsospora</name>
    <dbReference type="NCBI Taxonomy" id="2528407"/>
    <lineage>
        <taxon>Eukaryota</taxon>
        <taxon>Fungi</taxon>
        <taxon>Dikarya</taxon>
        <taxon>Ascomycota</taxon>
        <taxon>Pezizomycotina</taxon>
        <taxon>Orbiliomycetes</taxon>
        <taxon>Orbiliales</taxon>
        <taxon>Orbiliaceae</taxon>
        <taxon>Orbilia</taxon>
    </lineage>
</organism>
<dbReference type="Proteomes" id="UP001365542">
    <property type="component" value="Unassembled WGS sequence"/>
</dbReference>
<evidence type="ECO:0008006" key="4">
    <source>
        <dbReference type="Google" id="ProtNLM"/>
    </source>
</evidence>
<dbReference type="EMBL" id="JAVHJO010000001">
    <property type="protein sequence ID" value="KAK6543662.1"/>
    <property type="molecule type" value="Genomic_DNA"/>
</dbReference>
<proteinExistence type="predicted"/>
<comment type="caution">
    <text evidence="2">The sequence shown here is derived from an EMBL/GenBank/DDBJ whole genome shotgun (WGS) entry which is preliminary data.</text>
</comment>
<name>A0AAV9XNH5_9PEZI</name>
<evidence type="ECO:0000313" key="3">
    <source>
        <dbReference type="Proteomes" id="UP001365542"/>
    </source>
</evidence>
<keyword evidence="1" id="KW-0732">Signal</keyword>